<evidence type="ECO:0000313" key="2">
    <source>
        <dbReference type="Proteomes" id="UP000008942"/>
    </source>
</evidence>
<sequence>MINENTFELSNGERNKLWEALDHAIYGPYGGIEYSVELKKSII</sequence>
<dbReference type="EMBL" id="AILW01000002">
    <property type="protein sequence ID" value="EJF84551.1"/>
    <property type="molecule type" value="Genomic_DNA"/>
</dbReference>
<accession>A0ABP2QQ95</accession>
<reference evidence="1 2" key="1">
    <citation type="submission" date="2012-03" db="EMBL/GenBank/DDBJ databases">
        <title>The Genome Sequence of Bartonella elizabethae Re6043vi.</title>
        <authorList>
            <consortium name="The Broad Institute Genome Sequencing Platform"/>
            <consortium name="The Broad Institute Genome Sequencing Center for Infectious Disease"/>
            <person name="Feldgarden M."/>
            <person name="Kirby J."/>
            <person name="Kosoy M."/>
            <person name="Birtles R."/>
            <person name="Probert W.S."/>
            <person name="Chiaraviglio L."/>
            <person name="Young S.K."/>
            <person name="Zeng Q."/>
            <person name="Gargeya S."/>
            <person name="Fitzgerald M."/>
            <person name="Haas B."/>
            <person name="Abouelleil A."/>
            <person name="Alvarado L."/>
            <person name="Arachchi H.M."/>
            <person name="Berlin A."/>
            <person name="Chapman S.B."/>
            <person name="Gearin G."/>
            <person name="Goldberg J."/>
            <person name="Griggs A."/>
            <person name="Gujja S."/>
            <person name="Hansen M."/>
            <person name="Heiman D."/>
            <person name="Howarth C."/>
            <person name="Larimer J."/>
            <person name="Lui A."/>
            <person name="MacDonald P.J.P."/>
            <person name="McCowen C."/>
            <person name="Montmayeur A."/>
            <person name="Murphy C."/>
            <person name="Neiman D."/>
            <person name="Pearson M."/>
            <person name="Priest M."/>
            <person name="Roberts A."/>
            <person name="Saif S."/>
            <person name="Shea T."/>
            <person name="Sisk P."/>
            <person name="Stolte C."/>
            <person name="Sykes S."/>
            <person name="Wortman J."/>
            <person name="Nusbaum C."/>
            <person name="Birren B."/>
        </authorList>
    </citation>
    <scope>NUCLEOTIDE SEQUENCE [LARGE SCALE GENOMIC DNA]</scope>
    <source>
        <strain evidence="1 2">Re6043vi</strain>
    </source>
</reference>
<gene>
    <name evidence="1" type="ORF">MCU_00129</name>
</gene>
<comment type="caution">
    <text evidence="1">The sequence shown here is derived from an EMBL/GenBank/DDBJ whole genome shotgun (WGS) entry which is preliminary data.</text>
</comment>
<dbReference type="RefSeq" id="WP_005773227.1">
    <property type="nucleotide sequence ID" value="NZ_JH725139.1"/>
</dbReference>
<organism evidence="1 2">
    <name type="scientific">Bartonella elizabethae Re6043vi</name>
    <dbReference type="NCBI Taxonomy" id="1094554"/>
    <lineage>
        <taxon>Bacteria</taxon>
        <taxon>Pseudomonadati</taxon>
        <taxon>Pseudomonadota</taxon>
        <taxon>Alphaproteobacteria</taxon>
        <taxon>Hyphomicrobiales</taxon>
        <taxon>Bartonellaceae</taxon>
        <taxon>Bartonella</taxon>
    </lineage>
</organism>
<name>A0ABP2QQ95_BAREL</name>
<dbReference type="Proteomes" id="UP000008942">
    <property type="component" value="Unassembled WGS sequence"/>
</dbReference>
<protein>
    <submittedName>
        <fullName evidence="1">Uncharacterized protein</fullName>
    </submittedName>
</protein>
<evidence type="ECO:0000313" key="1">
    <source>
        <dbReference type="EMBL" id="EJF84551.1"/>
    </source>
</evidence>
<proteinExistence type="predicted"/>
<keyword evidence="2" id="KW-1185">Reference proteome</keyword>